<evidence type="ECO:0000259" key="2">
    <source>
        <dbReference type="Pfam" id="PF04892"/>
    </source>
</evidence>
<gene>
    <name evidence="3" type="ORF">DBZ45_12500</name>
</gene>
<dbReference type="AlphaFoldDB" id="A0A328HEN3"/>
<comment type="caution">
    <text evidence="3">The sequence shown here is derived from an EMBL/GenBank/DDBJ whole genome shotgun (WGS) entry which is preliminary data.</text>
</comment>
<protein>
    <submittedName>
        <fullName evidence="3">VanZ family protein</fullName>
    </submittedName>
</protein>
<proteinExistence type="predicted"/>
<dbReference type="InterPro" id="IPR006976">
    <property type="entry name" value="VanZ-like"/>
</dbReference>
<dbReference type="OrthoDB" id="3787741at2"/>
<evidence type="ECO:0000313" key="4">
    <source>
        <dbReference type="Proteomes" id="UP000249166"/>
    </source>
</evidence>
<reference evidence="3 4" key="1">
    <citation type="submission" date="2018-04" db="EMBL/GenBank/DDBJ databases">
        <title>Bacteria isolated from cave deposits of Manipur.</title>
        <authorList>
            <person name="Sahoo D."/>
            <person name="Sarangthem I."/>
            <person name="Nandeibam J."/>
        </authorList>
    </citation>
    <scope>NUCLEOTIDE SEQUENCE [LARGE SCALE GENOMIC DNA]</scope>
    <source>
        <strain evidence="4">mrc11</strain>
    </source>
</reference>
<dbReference type="RefSeq" id="WP_111904231.1">
    <property type="nucleotide sequence ID" value="NZ_QLNP01000079.1"/>
</dbReference>
<keyword evidence="1" id="KW-0472">Membrane</keyword>
<keyword evidence="1" id="KW-1133">Transmembrane helix</keyword>
<accession>A0A328HEN3</accession>
<evidence type="ECO:0000256" key="1">
    <source>
        <dbReference type="SAM" id="Phobius"/>
    </source>
</evidence>
<dbReference type="Pfam" id="PF04892">
    <property type="entry name" value="VanZ"/>
    <property type="match status" value="1"/>
</dbReference>
<dbReference type="EMBL" id="QLNP01000079">
    <property type="protein sequence ID" value="RAM36972.1"/>
    <property type="molecule type" value="Genomic_DNA"/>
</dbReference>
<feature type="domain" description="VanZ-like" evidence="2">
    <location>
        <begin position="18"/>
        <end position="134"/>
    </location>
</feature>
<evidence type="ECO:0000313" key="3">
    <source>
        <dbReference type="EMBL" id="RAM36972.1"/>
    </source>
</evidence>
<organism evidence="3 4">
    <name type="scientific">Arthrobacter globiformis</name>
    <dbReference type="NCBI Taxonomy" id="1665"/>
    <lineage>
        <taxon>Bacteria</taxon>
        <taxon>Bacillati</taxon>
        <taxon>Actinomycetota</taxon>
        <taxon>Actinomycetes</taxon>
        <taxon>Micrococcales</taxon>
        <taxon>Micrococcaceae</taxon>
        <taxon>Arthrobacter</taxon>
    </lineage>
</organism>
<dbReference type="Proteomes" id="UP000249166">
    <property type="component" value="Unassembled WGS sequence"/>
</dbReference>
<feature type="transmembrane region" description="Helical" evidence="1">
    <location>
        <begin position="12"/>
        <end position="30"/>
    </location>
</feature>
<sequence length="152" mass="16682">MGKWSRSEVGGYARVLLALYLAALAFVAFWPTPVDRPVAGRLQTALFALHRSGLPELINYDFVEFSSNILLFAPIGTLAAHAFPAFHRGRIVLSAFLASCCMELGQKLFLHDRFPSAMDIVANTAGAMLGVWVLGVAEEWVRAGGFDKLNRR</sequence>
<keyword evidence="1" id="KW-0812">Transmembrane</keyword>
<name>A0A328HEN3_ARTGO</name>